<dbReference type="GO" id="GO:0009073">
    <property type="term" value="P:aromatic amino acid family biosynthetic process"/>
    <property type="evidence" value="ECO:0007669"/>
    <property type="project" value="UniProtKB-KW"/>
</dbReference>
<dbReference type="HAMAP" id="MF_00222">
    <property type="entry name" value="Shikimate_DH_AroE"/>
    <property type="match status" value="1"/>
</dbReference>
<organism evidence="11 12">
    <name type="scientific">Elliptochloris bilobata</name>
    <dbReference type="NCBI Taxonomy" id="381761"/>
    <lineage>
        <taxon>Eukaryota</taxon>
        <taxon>Viridiplantae</taxon>
        <taxon>Chlorophyta</taxon>
        <taxon>core chlorophytes</taxon>
        <taxon>Trebouxiophyceae</taxon>
        <taxon>Trebouxiophyceae incertae sedis</taxon>
        <taxon>Elliptochloris clade</taxon>
        <taxon>Elliptochloris</taxon>
    </lineage>
</organism>
<dbReference type="EMBL" id="JALJOU010000003">
    <property type="protein sequence ID" value="KAK9845273.1"/>
    <property type="molecule type" value="Genomic_DNA"/>
</dbReference>
<dbReference type="Gene3D" id="3.20.20.70">
    <property type="entry name" value="Aldolase class I"/>
    <property type="match status" value="1"/>
</dbReference>
<proteinExistence type="inferred from homology"/>
<dbReference type="GO" id="GO:0009423">
    <property type="term" value="P:chorismate biosynthetic process"/>
    <property type="evidence" value="ECO:0007669"/>
    <property type="project" value="TreeGrafter"/>
</dbReference>
<dbReference type="PROSITE" id="PS01028">
    <property type="entry name" value="DEHYDROQUINASE_I"/>
    <property type="match status" value="1"/>
</dbReference>
<dbReference type="Pfam" id="PF08501">
    <property type="entry name" value="Shikimate_dh_N"/>
    <property type="match status" value="1"/>
</dbReference>
<dbReference type="CDD" id="cd00502">
    <property type="entry name" value="DHQase_I"/>
    <property type="match status" value="1"/>
</dbReference>
<dbReference type="Pfam" id="PF18317">
    <property type="entry name" value="SDH_C"/>
    <property type="match status" value="1"/>
</dbReference>
<dbReference type="InterPro" id="IPR046346">
    <property type="entry name" value="Aminoacid_DH-like_N_sf"/>
</dbReference>
<evidence type="ECO:0000256" key="5">
    <source>
        <dbReference type="ARBA" id="ARBA00023141"/>
    </source>
</evidence>
<evidence type="ECO:0000256" key="7">
    <source>
        <dbReference type="ARBA" id="ARBA00023270"/>
    </source>
</evidence>
<sequence length="501" mass="51897">MVDEIDEAAALQADIIELRLDFLQDLTEPERTLQSLFSACQAHGLPYIVTYRPNWEGGQYGGGEEERLMVLGLARDLGAPYVDMELKAAPAFTASHGGKAAPAGSRLILSHHDYDGTPDAETLQGILGRMTAAGADVPKIACVATDVADSARMLQLAADSPTPIIALSMGERGLPCRILAPKFGGVLTFGALSAGRESAPGQPTVQQLRQLFRLPQQRASTQVFGIVGKPVSHSRSPALHNAAFEAGGVDAVYVPLLTDDLPRMLAAFGPPAFPASGFNGFSVTIPHKVAALEAADEADEVAAKIGAANTLVRQPDGSLKAYNTDWSAALDAVEAGLGGGERPLAGKRVVVLGAGGTGRAIAFGAQQRGATVLIANRTRAAAEALAEALGEGASAMGLEELAGGGAAGDVLMNTTSVGMAPAADATPVPAAALAGFKLVFDAIYTPLETRLLREAKEAQCKTVSGVEMFVRQAAQQFELFTGQPAPLDVMRAAVLKSLGQR</sequence>
<evidence type="ECO:0000256" key="3">
    <source>
        <dbReference type="ARBA" id="ARBA00022857"/>
    </source>
</evidence>
<dbReference type="InterPro" id="IPR013708">
    <property type="entry name" value="Shikimate_DH-bd_N"/>
</dbReference>
<gene>
    <name evidence="11" type="ORF">WJX81_001847</name>
</gene>
<dbReference type="GO" id="GO:0003855">
    <property type="term" value="F:3-dehydroquinate dehydratase activity"/>
    <property type="evidence" value="ECO:0007669"/>
    <property type="project" value="InterPro"/>
</dbReference>
<dbReference type="FunFam" id="3.20.20.70:FF:000047">
    <property type="entry name" value="3-dehydroquinate dehydratase"/>
    <property type="match status" value="1"/>
</dbReference>
<dbReference type="Pfam" id="PF01487">
    <property type="entry name" value="DHquinase_I"/>
    <property type="match status" value="1"/>
</dbReference>
<evidence type="ECO:0000256" key="4">
    <source>
        <dbReference type="ARBA" id="ARBA00023002"/>
    </source>
</evidence>
<keyword evidence="2" id="KW-0028">Amino-acid biosynthesis</keyword>
<feature type="domain" description="Shikimate dehydrogenase substrate binding N-terminal" evidence="9">
    <location>
        <begin position="226"/>
        <end position="311"/>
    </location>
</feature>
<dbReference type="GO" id="GO:0019632">
    <property type="term" value="P:shikimate metabolic process"/>
    <property type="evidence" value="ECO:0007669"/>
    <property type="project" value="InterPro"/>
</dbReference>
<dbReference type="InterPro" id="IPR041121">
    <property type="entry name" value="SDH_C"/>
</dbReference>
<name>A0AAW1SG60_9CHLO</name>
<dbReference type="NCBIfam" id="TIGR00507">
    <property type="entry name" value="aroE"/>
    <property type="match status" value="1"/>
</dbReference>
<dbReference type="CDD" id="cd01065">
    <property type="entry name" value="NAD_bind_Shikimate_DH"/>
    <property type="match status" value="1"/>
</dbReference>
<evidence type="ECO:0000313" key="12">
    <source>
        <dbReference type="Proteomes" id="UP001445335"/>
    </source>
</evidence>
<evidence type="ECO:0000259" key="10">
    <source>
        <dbReference type="Pfam" id="PF18317"/>
    </source>
</evidence>
<feature type="domain" description="SDH C-terminal" evidence="10">
    <location>
        <begin position="465"/>
        <end position="495"/>
    </location>
</feature>
<dbReference type="InterPro" id="IPR036291">
    <property type="entry name" value="NAD(P)-bd_dom_sf"/>
</dbReference>
<dbReference type="InterPro" id="IPR013785">
    <property type="entry name" value="Aldolase_TIM"/>
</dbReference>
<dbReference type="SUPFAM" id="SSF51569">
    <property type="entry name" value="Aldolase"/>
    <property type="match status" value="1"/>
</dbReference>
<dbReference type="Gene3D" id="3.40.50.720">
    <property type="entry name" value="NAD(P)-binding Rossmann-like Domain"/>
    <property type="match status" value="1"/>
</dbReference>
<dbReference type="AlphaFoldDB" id="A0AAW1SG60"/>
<evidence type="ECO:0000256" key="6">
    <source>
        <dbReference type="ARBA" id="ARBA00023239"/>
    </source>
</evidence>
<feature type="domain" description="Quinate/shikimate 5-dehydrogenase/glutamyl-tRNA reductase" evidence="8">
    <location>
        <begin position="344"/>
        <end position="416"/>
    </location>
</feature>
<dbReference type="SUPFAM" id="SSF51735">
    <property type="entry name" value="NAD(P)-binding Rossmann-fold domains"/>
    <property type="match status" value="1"/>
</dbReference>
<protein>
    <recommendedName>
        <fullName evidence="1">shikimate dehydrogenase (NADP(+))</fullName>
        <ecNumber evidence="1">1.1.1.25</ecNumber>
    </recommendedName>
</protein>
<dbReference type="HAMAP" id="MF_00214">
    <property type="entry name" value="AroD"/>
    <property type="match status" value="1"/>
</dbReference>
<evidence type="ECO:0000259" key="9">
    <source>
        <dbReference type="Pfam" id="PF08501"/>
    </source>
</evidence>
<dbReference type="InterPro" id="IPR001381">
    <property type="entry name" value="DHquinase_I"/>
</dbReference>
<keyword evidence="5" id="KW-0057">Aromatic amino acid biosynthesis</keyword>
<dbReference type="InterPro" id="IPR011342">
    <property type="entry name" value="Shikimate_DH"/>
</dbReference>
<dbReference type="InterPro" id="IPR018508">
    <property type="entry name" value="3-dehydroquinate_DH_AS"/>
</dbReference>
<dbReference type="PANTHER" id="PTHR21089">
    <property type="entry name" value="SHIKIMATE DEHYDROGENASE"/>
    <property type="match status" value="1"/>
</dbReference>
<evidence type="ECO:0000259" key="8">
    <source>
        <dbReference type="Pfam" id="PF01488"/>
    </source>
</evidence>
<dbReference type="InterPro" id="IPR006151">
    <property type="entry name" value="Shikm_DH/Glu-tRNA_Rdtase"/>
</dbReference>
<dbReference type="GO" id="GO:0008652">
    <property type="term" value="P:amino acid biosynthetic process"/>
    <property type="evidence" value="ECO:0007669"/>
    <property type="project" value="UniProtKB-KW"/>
</dbReference>
<dbReference type="GO" id="GO:0050661">
    <property type="term" value="F:NADP binding"/>
    <property type="evidence" value="ECO:0007669"/>
    <property type="project" value="InterPro"/>
</dbReference>
<comment type="caution">
    <text evidence="11">The sequence shown here is derived from an EMBL/GenBank/DDBJ whole genome shotgun (WGS) entry which is preliminary data.</text>
</comment>
<accession>A0AAW1SG60</accession>
<dbReference type="InterPro" id="IPR022893">
    <property type="entry name" value="Shikimate_DH_fam"/>
</dbReference>
<dbReference type="Pfam" id="PF01488">
    <property type="entry name" value="Shikimate_DH"/>
    <property type="match status" value="1"/>
</dbReference>
<evidence type="ECO:0000256" key="1">
    <source>
        <dbReference type="ARBA" id="ARBA00012962"/>
    </source>
</evidence>
<evidence type="ECO:0000256" key="2">
    <source>
        <dbReference type="ARBA" id="ARBA00022605"/>
    </source>
</evidence>
<keyword evidence="4" id="KW-0560">Oxidoreductase</keyword>
<keyword evidence="6" id="KW-0456">Lyase</keyword>
<keyword evidence="3" id="KW-0521">NADP</keyword>
<reference evidence="11 12" key="1">
    <citation type="journal article" date="2024" name="Nat. Commun.">
        <title>Phylogenomics reveals the evolutionary origins of lichenization in chlorophyte algae.</title>
        <authorList>
            <person name="Puginier C."/>
            <person name="Libourel C."/>
            <person name="Otte J."/>
            <person name="Skaloud P."/>
            <person name="Haon M."/>
            <person name="Grisel S."/>
            <person name="Petersen M."/>
            <person name="Berrin J.G."/>
            <person name="Delaux P.M."/>
            <person name="Dal Grande F."/>
            <person name="Keller J."/>
        </authorList>
    </citation>
    <scope>NUCLEOTIDE SEQUENCE [LARGE SCALE GENOMIC DNA]</scope>
    <source>
        <strain evidence="11 12">SAG 245.80</strain>
    </source>
</reference>
<dbReference type="Proteomes" id="UP001445335">
    <property type="component" value="Unassembled WGS sequence"/>
</dbReference>
<keyword evidence="7" id="KW-0704">Schiff base</keyword>
<dbReference type="PANTHER" id="PTHR21089:SF1">
    <property type="entry name" value="BIFUNCTIONAL 3-DEHYDROQUINATE DEHYDRATASE_SHIKIMATE DEHYDROGENASE, CHLOROPLASTIC"/>
    <property type="match status" value="1"/>
</dbReference>
<dbReference type="SUPFAM" id="SSF53223">
    <property type="entry name" value="Aminoacid dehydrogenase-like, N-terminal domain"/>
    <property type="match status" value="1"/>
</dbReference>
<dbReference type="EC" id="1.1.1.25" evidence="1"/>
<dbReference type="Gene3D" id="3.40.50.10860">
    <property type="entry name" value="Leucine Dehydrogenase, chain A, domain 1"/>
    <property type="match status" value="1"/>
</dbReference>
<evidence type="ECO:0000313" key="11">
    <source>
        <dbReference type="EMBL" id="KAK9845273.1"/>
    </source>
</evidence>
<dbReference type="GO" id="GO:0004764">
    <property type="term" value="F:shikimate 3-dehydrogenase (NADP+) activity"/>
    <property type="evidence" value="ECO:0007669"/>
    <property type="project" value="UniProtKB-EC"/>
</dbReference>
<dbReference type="NCBIfam" id="TIGR01093">
    <property type="entry name" value="aroD"/>
    <property type="match status" value="1"/>
</dbReference>
<keyword evidence="12" id="KW-1185">Reference proteome</keyword>